<protein>
    <recommendedName>
        <fullName evidence="2">NolW-like domain-containing protein</fullName>
    </recommendedName>
</protein>
<accession>A0A0F9RFJ5</accession>
<dbReference type="Gene3D" id="3.30.1370.120">
    <property type="match status" value="1"/>
</dbReference>
<evidence type="ECO:0000313" key="1">
    <source>
        <dbReference type="EMBL" id="KKN53654.1"/>
    </source>
</evidence>
<gene>
    <name evidence="1" type="ORF">LCGC14_0600410</name>
</gene>
<proteinExistence type="predicted"/>
<dbReference type="AlphaFoldDB" id="A0A0F9RFJ5"/>
<comment type="caution">
    <text evidence="1">The sequence shown here is derived from an EMBL/GenBank/DDBJ whole genome shotgun (WGS) entry which is preliminary data.</text>
</comment>
<evidence type="ECO:0008006" key="2">
    <source>
        <dbReference type="Google" id="ProtNLM"/>
    </source>
</evidence>
<dbReference type="EMBL" id="LAZR01000962">
    <property type="protein sequence ID" value="KKN53654.1"/>
    <property type="molecule type" value="Genomic_DNA"/>
</dbReference>
<name>A0A0F9RFJ5_9ZZZZ</name>
<organism evidence="1">
    <name type="scientific">marine sediment metagenome</name>
    <dbReference type="NCBI Taxonomy" id="412755"/>
    <lineage>
        <taxon>unclassified sequences</taxon>
        <taxon>metagenomes</taxon>
        <taxon>ecological metagenomes</taxon>
    </lineage>
</organism>
<dbReference type="InterPro" id="IPR038591">
    <property type="entry name" value="NolW-like_sf"/>
</dbReference>
<reference evidence="1" key="1">
    <citation type="journal article" date="2015" name="Nature">
        <title>Complex archaea that bridge the gap between prokaryotes and eukaryotes.</title>
        <authorList>
            <person name="Spang A."/>
            <person name="Saw J.H."/>
            <person name="Jorgensen S.L."/>
            <person name="Zaremba-Niedzwiedzka K."/>
            <person name="Martijn J."/>
            <person name="Lind A.E."/>
            <person name="van Eijk R."/>
            <person name="Schleper C."/>
            <person name="Guy L."/>
            <person name="Ettema T.J."/>
        </authorList>
    </citation>
    <scope>NUCLEOTIDE SEQUENCE</scope>
</reference>
<sequence>MKILIFALLSLMSSLVVAENKIETIQLNHRLAAEVLTEIQPFVPAGATARAANDFIILQASPNVIADIKKLINQLDTPTQSLIISVLKSDEALSDKQRTQIGADIEINEQGADAAVSINKWSTSNSRNKDQHYQARGIAGQPVTITTGQSLPQEEQFLLFNPHGGIAVQSTTNYIDINNGFQAIARIHPNHQVSIEIYPQFSSFSKRNGVIDQSQMSTNISGSVGTWLEIGQISTDKNIAQTGSTQYQTQHSQQQFIYLKVDEVISH</sequence>